<gene>
    <name evidence="1" type="ORF">LIPSTDRAFT_135251</name>
</gene>
<proteinExistence type="predicted"/>
<protein>
    <submittedName>
        <fullName evidence="1">Uncharacterized protein</fullName>
    </submittedName>
</protein>
<dbReference type="Proteomes" id="UP000094385">
    <property type="component" value="Unassembled WGS sequence"/>
</dbReference>
<sequence>MLPCRSVKMSRPAIPLCFLTHYFVCQSLCLQGDVYCVYLHVKQFFCHWIANRSITKSPHCKIHIILLYQNMTASSHEISAITVRFQQYSQMPQAKLNLLV</sequence>
<keyword evidence="2" id="KW-1185">Reference proteome</keyword>
<accession>A0A1E3QFX1</accession>
<dbReference type="EMBL" id="KV454289">
    <property type="protein sequence ID" value="ODQ76498.1"/>
    <property type="molecule type" value="Genomic_DNA"/>
</dbReference>
<dbReference type="AlphaFoldDB" id="A0A1E3QFX1"/>
<reference evidence="1 2" key="1">
    <citation type="journal article" date="2016" name="Proc. Natl. Acad. Sci. U.S.A.">
        <title>Comparative genomics of biotechnologically important yeasts.</title>
        <authorList>
            <person name="Riley R."/>
            <person name="Haridas S."/>
            <person name="Wolfe K.H."/>
            <person name="Lopes M.R."/>
            <person name="Hittinger C.T."/>
            <person name="Goeker M."/>
            <person name="Salamov A.A."/>
            <person name="Wisecaver J.H."/>
            <person name="Long T.M."/>
            <person name="Calvey C.H."/>
            <person name="Aerts A.L."/>
            <person name="Barry K.W."/>
            <person name="Choi C."/>
            <person name="Clum A."/>
            <person name="Coughlan A.Y."/>
            <person name="Deshpande S."/>
            <person name="Douglass A.P."/>
            <person name="Hanson S.J."/>
            <person name="Klenk H.-P."/>
            <person name="LaButti K.M."/>
            <person name="Lapidus A."/>
            <person name="Lindquist E.A."/>
            <person name="Lipzen A.M."/>
            <person name="Meier-Kolthoff J.P."/>
            <person name="Ohm R.A."/>
            <person name="Otillar R.P."/>
            <person name="Pangilinan J.L."/>
            <person name="Peng Y."/>
            <person name="Rokas A."/>
            <person name="Rosa C.A."/>
            <person name="Scheuner C."/>
            <person name="Sibirny A.A."/>
            <person name="Slot J.C."/>
            <person name="Stielow J.B."/>
            <person name="Sun H."/>
            <person name="Kurtzman C.P."/>
            <person name="Blackwell M."/>
            <person name="Grigoriev I.V."/>
            <person name="Jeffries T.W."/>
        </authorList>
    </citation>
    <scope>NUCLEOTIDE SEQUENCE [LARGE SCALE GENOMIC DNA]</scope>
    <source>
        <strain evidence="1 2">NRRL Y-11557</strain>
    </source>
</reference>
<evidence type="ECO:0000313" key="2">
    <source>
        <dbReference type="Proteomes" id="UP000094385"/>
    </source>
</evidence>
<evidence type="ECO:0000313" key="1">
    <source>
        <dbReference type="EMBL" id="ODQ76498.1"/>
    </source>
</evidence>
<organism evidence="1 2">
    <name type="scientific">Lipomyces starkeyi NRRL Y-11557</name>
    <dbReference type="NCBI Taxonomy" id="675824"/>
    <lineage>
        <taxon>Eukaryota</taxon>
        <taxon>Fungi</taxon>
        <taxon>Dikarya</taxon>
        <taxon>Ascomycota</taxon>
        <taxon>Saccharomycotina</taxon>
        <taxon>Lipomycetes</taxon>
        <taxon>Lipomycetales</taxon>
        <taxon>Lipomycetaceae</taxon>
        <taxon>Lipomyces</taxon>
    </lineage>
</organism>
<name>A0A1E3QFX1_LIPST</name>